<dbReference type="InterPro" id="IPR008266">
    <property type="entry name" value="Tyr_kinase_AS"/>
</dbReference>
<dbReference type="SMART" id="SM00220">
    <property type="entry name" value="S_TKc"/>
    <property type="match status" value="1"/>
</dbReference>
<comment type="caution">
    <text evidence="4">The sequence shown here is derived from an EMBL/GenBank/DDBJ whole genome shotgun (WGS) entry which is preliminary data.</text>
</comment>
<keyword evidence="1" id="KW-0547">Nucleotide-binding</keyword>
<dbReference type="GO" id="GO:0004674">
    <property type="term" value="F:protein serine/threonine kinase activity"/>
    <property type="evidence" value="ECO:0007669"/>
    <property type="project" value="TreeGrafter"/>
</dbReference>
<dbReference type="InterPro" id="IPR000719">
    <property type="entry name" value="Prot_kinase_dom"/>
</dbReference>
<evidence type="ECO:0000313" key="4">
    <source>
        <dbReference type="EMBL" id="KAJ7078432.1"/>
    </source>
</evidence>
<evidence type="ECO:0000256" key="1">
    <source>
        <dbReference type="ARBA" id="ARBA00022741"/>
    </source>
</evidence>
<dbReference type="Proteomes" id="UP001222325">
    <property type="component" value="Unassembled WGS sequence"/>
</dbReference>
<dbReference type="Gene3D" id="1.10.510.10">
    <property type="entry name" value="Transferase(Phosphotransferase) domain 1"/>
    <property type="match status" value="1"/>
</dbReference>
<keyword evidence="4" id="KW-0418">Kinase</keyword>
<dbReference type="PROSITE" id="PS00109">
    <property type="entry name" value="PROTEIN_KINASE_TYR"/>
    <property type="match status" value="1"/>
</dbReference>
<dbReference type="PANTHER" id="PTHR24346:SF30">
    <property type="entry name" value="MATERNAL EMBRYONIC LEUCINE ZIPPER KINASE"/>
    <property type="match status" value="1"/>
</dbReference>
<dbReference type="GO" id="GO:0005737">
    <property type="term" value="C:cytoplasm"/>
    <property type="evidence" value="ECO:0007669"/>
    <property type="project" value="TreeGrafter"/>
</dbReference>
<dbReference type="PROSITE" id="PS50011">
    <property type="entry name" value="PROTEIN_KINASE_DOM"/>
    <property type="match status" value="1"/>
</dbReference>
<dbReference type="GO" id="GO:0035556">
    <property type="term" value="P:intracellular signal transduction"/>
    <property type="evidence" value="ECO:0007669"/>
    <property type="project" value="TreeGrafter"/>
</dbReference>
<evidence type="ECO:0000259" key="3">
    <source>
        <dbReference type="PROSITE" id="PS50011"/>
    </source>
</evidence>
<dbReference type="GO" id="GO:0005524">
    <property type="term" value="F:ATP binding"/>
    <property type="evidence" value="ECO:0007669"/>
    <property type="project" value="UniProtKB-KW"/>
</dbReference>
<dbReference type="EMBL" id="JARJCN010000066">
    <property type="protein sequence ID" value="KAJ7078432.1"/>
    <property type="molecule type" value="Genomic_DNA"/>
</dbReference>
<proteinExistence type="predicted"/>
<evidence type="ECO:0000256" key="2">
    <source>
        <dbReference type="ARBA" id="ARBA00022840"/>
    </source>
</evidence>
<name>A0AAD6XKY9_9AGAR</name>
<accession>A0AAD6XKY9</accession>
<dbReference type="PANTHER" id="PTHR24346">
    <property type="entry name" value="MAP/MICROTUBULE AFFINITY-REGULATING KINASE"/>
    <property type="match status" value="1"/>
</dbReference>
<feature type="domain" description="Protein kinase" evidence="3">
    <location>
        <begin position="55"/>
        <end position="349"/>
    </location>
</feature>
<reference evidence="4" key="1">
    <citation type="submission" date="2023-03" db="EMBL/GenBank/DDBJ databases">
        <title>Massive genome expansion in bonnet fungi (Mycena s.s.) driven by repeated elements and novel gene families across ecological guilds.</title>
        <authorList>
            <consortium name="Lawrence Berkeley National Laboratory"/>
            <person name="Harder C.B."/>
            <person name="Miyauchi S."/>
            <person name="Viragh M."/>
            <person name="Kuo A."/>
            <person name="Thoen E."/>
            <person name="Andreopoulos B."/>
            <person name="Lu D."/>
            <person name="Skrede I."/>
            <person name="Drula E."/>
            <person name="Henrissat B."/>
            <person name="Morin E."/>
            <person name="Kohler A."/>
            <person name="Barry K."/>
            <person name="LaButti K."/>
            <person name="Morin E."/>
            <person name="Salamov A."/>
            <person name="Lipzen A."/>
            <person name="Mereny Z."/>
            <person name="Hegedus B."/>
            <person name="Baldrian P."/>
            <person name="Stursova M."/>
            <person name="Weitz H."/>
            <person name="Taylor A."/>
            <person name="Grigoriev I.V."/>
            <person name="Nagy L.G."/>
            <person name="Martin F."/>
            <person name="Kauserud H."/>
        </authorList>
    </citation>
    <scope>NUCLEOTIDE SEQUENCE</scope>
    <source>
        <strain evidence="4">CBHHK173m</strain>
    </source>
</reference>
<evidence type="ECO:0000313" key="5">
    <source>
        <dbReference type="Proteomes" id="UP001222325"/>
    </source>
</evidence>
<protein>
    <submittedName>
        <fullName evidence="4">Kinase-like domain-containing protein</fullName>
    </submittedName>
</protein>
<organism evidence="4 5">
    <name type="scientific">Mycena belliarum</name>
    <dbReference type="NCBI Taxonomy" id="1033014"/>
    <lineage>
        <taxon>Eukaryota</taxon>
        <taxon>Fungi</taxon>
        <taxon>Dikarya</taxon>
        <taxon>Basidiomycota</taxon>
        <taxon>Agaricomycotina</taxon>
        <taxon>Agaricomycetes</taxon>
        <taxon>Agaricomycetidae</taxon>
        <taxon>Agaricales</taxon>
        <taxon>Marasmiineae</taxon>
        <taxon>Mycenaceae</taxon>
        <taxon>Mycena</taxon>
    </lineage>
</organism>
<dbReference type="AlphaFoldDB" id="A0AAD6XKY9"/>
<dbReference type="SUPFAM" id="SSF56112">
    <property type="entry name" value="Protein kinase-like (PK-like)"/>
    <property type="match status" value="1"/>
</dbReference>
<dbReference type="InterPro" id="IPR011009">
    <property type="entry name" value="Kinase-like_dom_sf"/>
</dbReference>
<sequence>MPDTVAPSGPYSHLRRSDEQFWVANQPFLLAHGYQLRPRYRPDWVPSWILKESRYNLHEDSLAIYFDSVLDATRIHDGRKVILKRVPNDGDEVKIIKYLTAPSARSDPRNRTIPLLDILPLPDSPWSFLVMPYCRKFNYPPFHCRYEFLEAMGQFLEGLQFMHDHNIVHFDIAAQNLMMDETRVVPKGSHFSNPRTHTGYYDLFSWNPRCAVGPVDYYYIDFGLSLYFPDGQDTALHLATLRTFPNIPELSQTVPYNPFKVDIFQLGLTMHKLIDAYLDLEDFRPVADNMTATDPNHRPTPAEALSQLRAISTTMAPPKLREQIWEKDTGLWKKVSRAVLGGYRYDYLP</sequence>
<keyword evidence="5" id="KW-1185">Reference proteome</keyword>
<gene>
    <name evidence="4" type="ORF">B0H15DRAFT_892167</name>
</gene>
<keyword evidence="2" id="KW-0067">ATP-binding</keyword>
<dbReference type="CDD" id="cd00180">
    <property type="entry name" value="PKc"/>
    <property type="match status" value="1"/>
</dbReference>
<keyword evidence="4" id="KW-0808">Transferase</keyword>